<gene>
    <name evidence="1" type="primary">menE_3</name>
    <name evidence="1" type="ORF">NCTC10060_01893</name>
</gene>
<dbReference type="SUPFAM" id="SSF56801">
    <property type="entry name" value="Acetyl-CoA synthetase-like"/>
    <property type="match status" value="1"/>
</dbReference>
<dbReference type="InterPro" id="IPR045851">
    <property type="entry name" value="AMP-bd_C_sf"/>
</dbReference>
<proteinExistence type="predicted"/>
<sequence length="97" mass="10938">MQQAFVVPVEDKEFGHRPVAVVEYASQAGEVNLAEWVRDKLARFQQPVRWLTLPAELKNGGIKYLAVRSSSGCVRSVKINVRLIYNHSIAIAVLFTR</sequence>
<name>A0A379TW50_SALDZ</name>
<dbReference type="EC" id="6.2.1.26" evidence="1"/>
<organism evidence="1 2">
    <name type="scientific">Salmonella diarizonae</name>
    <dbReference type="NCBI Taxonomy" id="59204"/>
    <lineage>
        <taxon>Bacteria</taxon>
        <taxon>Pseudomonadati</taxon>
        <taxon>Pseudomonadota</taxon>
        <taxon>Gammaproteobacteria</taxon>
        <taxon>Enterobacterales</taxon>
        <taxon>Enterobacteriaceae</taxon>
        <taxon>Salmonella</taxon>
    </lineage>
</organism>
<accession>A0A379TW50</accession>
<keyword evidence="1" id="KW-0436">Ligase</keyword>
<evidence type="ECO:0000313" key="1">
    <source>
        <dbReference type="EMBL" id="SUG54782.1"/>
    </source>
</evidence>
<dbReference type="EMBL" id="UGXH01000003">
    <property type="protein sequence ID" value="SUG54782.1"/>
    <property type="molecule type" value="Genomic_DNA"/>
</dbReference>
<evidence type="ECO:0000313" key="2">
    <source>
        <dbReference type="Proteomes" id="UP000254633"/>
    </source>
</evidence>
<dbReference type="Proteomes" id="UP000254633">
    <property type="component" value="Unassembled WGS sequence"/>
</dbReference>
<protein>
    <submittedName>
        <fullName evidence="1">O-succinylbenzoic acid-CoA ligase</fullName>
        <ecNumber evidence="1">6.2.1.26</ecNumber>
    </submittedName>
</protein>
<dbReference type="Gene3D" id="3.30.300.30">
    <property type="match status" value="1"/>
</dbReference>
<dbReference type="AlphaFoldDB" id="A0A379TW50"/>
<dbReference type="GO" id="GO:0008756">
    <property type="term" value="F:o-succinylbenzoate-CoA ligase activity"/>
    <property type="evidence" value="ECO:0007669"/>
    <property type="project" value="UniProtKB-EC"/>
</dbReference>
<reference evidence="1 2" key="1">
    <citation type="submission" date="2018-06" db="EMBL/GenBank/DDBJ databases">
        <authorList>
            <consortium name="Pathogen Informatics"/>
            <person name="Doyle S."/>
        </authorList>
    </citation>
    <scope>NUCLEOTIDE SEQUENCE [LARGE SCALE GENOMIC DNA]</scope>
    <source>
        <strain evidence="1 2">NCTC10060</strain>
    </source>
</reference>